<sequence length="103" mass="10818">MGEEMSGHSVIRNAICMSVLIFTIAAALSSYGVVPERVHASEEAERATYKQLESTMESVIGQLYDPSAATGSAADDYKQLAGPAIQLGAGPEPLSRPSSSPFD</sequence>
<comment type="caution">
    <text evidence="2">The sequence shown here is derived from an EMBL/GenBank/DDBJ whole genome shotgun (WGS) entry which is preliminary data.</text>
</comment>
<gene>
    <name evidence="2" type="ORF">FHS16_001317</name>
</gene>
<dbReference type="EMBL" id="JACHXW010000003">
    <property type="protein sequence ID" value="MBB3151274.1"/>
    <property type="molecule type" value="Genomic_DNA"/>
</dbReference>
<keyword evidence="3" id="KW-1185">Reference proteome</keyword>
<keyword evidence="1" id="KW-1133">Transmembrane helix</keyword>
<organism evidence="2 3">
    <name type="scientific">Paenibacillus endophyticus</name>
    <dbReference type="NCBI Taxonomy" id="1294268"/>
    <lineage>
        <taxon>Bacteria</taxon>
        <taxon>Bacillati</taxon>
        <taxon>Bacillota</taxon>
        <taxon>Bacilli</taxon>
        <taxon>Bacillales</taxon>
        <taxon>Paenibacillaceae</taxon>
        <taxon>Paenibacillus</taxon>
    </lineage>
</organism>
<evidence type="ECO:0000313" key="2">
    <source>
        <dbReference type="EMBL" id="MBB3151274.1"/>
    </source>
</evidence>
<name>A0A7W5C5W1_9BACL</name>
<reference evidence="2 3" key="1">
    <citation type="submission" date="2020-08" db="EMBL/GenBank/DDBJ databases">
        <title>Genomic Encyclopedia of Type Strains, Phase III (KMG-III): the genomes of soil and plant-associated and newly described type strains.</title>
        <authorList>
            <person name="Whitman W."/>
        </authorList>
    </citation>
    <scope>NUCLEOTIDE SEQUENCE [LARGE SCALE GENOMIC DNA]</scope>
    <source>
        <strain evidence="2 3">CECT 8234</strain>
    </source>
</reference>
<protein>
    <submittedName>
        <fullName evidence="2">Uncharacterized protein</fullName>
    </submittedName>
</protein>
<keyword evidence="1" id="KW-0812">Transmembrane</keyword>
<feature type="transmembrane region" description="Helical" evidence="1">
    <location>
        <begin position="12"/>
        <end position="34"/>
    </location>
</feature>
<evidence type="ECO:0000313" key="3">
    <source>
        <dbReference type="Proteomes" id="UP000518605"/>
    </source>
</evidence>
<evidence type="ECO:0000256" key="1">
    <source>
        <dbReference type="SAM" id="Phobius"/>
    </source>
</evidence>
<dbReference type="RefSeq" id="WP_183560085.1">
    <property type="nucleotide sequence ID" value="NZ_CBCSLB010000002.1"/>
</dbReference>
<accession>A0A7W5C5W1</accession>
<dbReference type="AlphaFoldDB" id="A0A7W5C5W1"/>
<proteinExistence type="predicted"/>
<keyword evidence="1" id="KW-0472">Membrane</keyword>
<dbReference type="Proteomes" id="UP000518605">
    <property type="component" value="Unassembled WGS sequence"/>
</dbReference>